<dbReference type="Gene3D" id="3.10.10.10">
    <property type="entry name" value="HIV Type 1 Reverse Transcriptase, subunit A, domain 1"/>
    <property type="match status" value="1"/>
</dbReference>
<dbReference type="SUPFAM" id="SSF56672">
    <property type="entry name" value="DNA/RNA polymerases"/>
    <property type="match status" value="1"/>
</dbReference>
<gene>
    <name evidence="1" type="ORF">O181_002657</name>
</gene>
<reference evidence="1" key="1">
    <citation type="submission" date="2021-03" db="EMBL/GenBank/DDBJ databases">
        <title>Draft genome sequence of rust myrtle Austropuccinia psidii MF-1, a brazilian biotype.</title>
        <authorList>
            <person name="Quecine M.C."/>
            <person name="Pachon D.M.R."/>
            <person name="Bonatelli M.L."/>
            <person name="Correr F.H."/>
            <person name="Franceschini L.M."/>
            <person name="Leite T.F."/>
            <person name="Margarido G.R.A."/>
            <person name="Almeida C.A."/>
            <person name="Ferrarezi J.A."/>
            <person name="Labate C.A."/>
        </authorList>
    </citation>
    <scope>NUCLEOTIDE SEQUENCE</scope>
    <source>
        <strain evidence="1">MF-1</strain>
    </source>
</reference>
<proteinExistence type="predicted"/>
<protein>
    <submittedName>
        <fullName evidence="1">Uncharacterized protein</fullName>
    </submittedName>
</protein>
<dbReference type="EMBL" id="AVOT02000457">
    <property type="protein sequence ID" value="MBW0462942.1"/>
    <property type="molecule type" value="Genomic_DNA"/>
</dbReference>
<keyword evidence="2" id="KW-1185">Reference proteome</keyword>
<comment type="caution">
    <text evidence="1">The sequence shown here is derived from an EMBL/GenBank/DDBJ whole genome shotgun (WGS) entry which is preliminary data.</text>
</comment>
<dbReference type="InterPro" id="IPR032567">
    <property type="entry name" value="RTL1-rel"/>
</dbReference>
<sequence length="142" mass="16193">MYLPPLSFHASLEEQWDKEEEPEESKTVSKVVPPAYHQYLDVLSRVKAEKPPPHWVCEHHIKLEGSLLQVGVINSLSNHESETLWAYISENLEKGSIRPSSSFTGALVLFVKKKDGGPLLCIYYCKLNSVTRKNRYPFPPVN</sequence>
<evidence type="ECO:0000313" key="1">
    <source>
        <dbReference type="EMBL" id="MBW0462942.1"/>
    </source>
</evidence>
<accession>A0A9Q3GE61</accession>
<dbReference type="Proteomes" id="UP000765509">
    <property type="component" value="Unassembled WGS sequence"/>
</dbReference>
<evidence type="ECO:0000313" key="2">
    <source>
        <dbReference type="Proteomes" id="UP000765509"/>
    </source>
</evidence>
<dbReference type="PANTHER" id="PTHR15503">
    <property type="entry name" value="LDOC1 RELATED"/>
    <property type="match status" value="1"/>
</dbReference>
<dbReference type="OrthoDB" id="10058156at2759"/>
<organism evidence="1 2">
    <name type="scientific">Austropuccinia psidii MF-1</name>
    <dbReference type="NCBI Taxonomy" id="1389203"/>
    <lineage>
        <taxon>Eukaryota</taxon>
        <taxon>Fungi</taxon>
        <taxon>Dikarya</taxon>
        <taxon>Basidiomycota</taxon>
        <taxon>Pucciniomycotina</taxon>
        <taxon>Pucciniomycetes</taxon>
        <taxon>Pucciniales</taxon>
        <taxon>Sphaerophragmiaceae</taxon>
        <taxon>Austropuccinia</taxon>
    </lineage>
</organism>
<dbReference type="PANTHER" id="PTHR15503:SF22">
    <property type="entry name" value="TRANSPOSON TY3-I GAG POLYPROTEIN"/>
    <property type="match status" value="1"/>
</dbReference>
<name>A0A9Q3GE61_9BASI</name>
<dbReference type="AlphaFoldDB" id="A0A9Q3GE61"/>
<dbReference type="InterPro" id="IPR043502">
    <property type="entry name" value="DNA/RNA_pol_sf"/>
</dbReference>